<dbReference type="GO" id="GO:0032259">
    <property type="term" value="P:methylation"/>
    <property type="evidence" value="ECO:0007669"/>
    <property type="project" value="UniProtKB-KW"/>
</dbReference>
<evidence type="ECO:0008006" key="9">
    <source>
        <dbReference type="Google" id="ProtNLM"/>
    </source>
</evidence>
<evidence type="ECO:0000313" key="8">
    <source>
        <dbReference type="Proteomes" id="UP001374584"/>
    </source>
</evidence>
<dbReference type="InterPro" id="IPR029063">
    <property type="entry name" value="SAM-dependent_MTases_sf"/>
</dbReference>
<keyword evidence="1" id="KW-0489">Methyltransferase</keyword>
<dbReference type="FunFam" id="3.40.50.150:FF:000596">
    <property type="entry name" value="Caffeic acid O-methyltransferase"/>
    <property type="match status" value="1"/>
</dbReference>
<dbReference type="PANTHER" id="PTHR11746">
    <property type="entry name" value="O-METHYLTRANSFERASE"/>
    <property type="match status" value="1"/>
</dbReference>
<dbReference type="EMBL" id="JAYMYR010000006">
    <property type="protein sequence ID" value="KAK7357091.1"/>
    <property type="molecule type" value="Genomic_DNA"/>
</dbReference>
<evidence type="ECO:0000256" key="2">
    <source>
        <dbReference type="ARBA" id="ARBA00022679"/>
    </source>
</evidence>
<dbReference type="CDD" id="cd02440">
    <property type="entry name" value="AdoMet_MTases"/>
    <property type="match status" value="1"/>
</dbReference>
<dbReference type="Gene3D" id="3.40.50.150">
    <property type="entry name" value="Vaccinia Virus protein VP39"/>
    <property type="match status" value="1"/>
</dbReference>
<name>A0AAN9MM75_PHACN</name>
<proteinExistence type="predicted"/>
<feature type="domain" description="O-methyltransferase dimerisation" evidence="6">
    <location>
        <begin position="31"/>
        <end position="124"/>
    </location>
</feature>
<sequence length="371" mass="40692">MGESYVVAKNNLFTTCPQKSEDGASLSAMLLSTTIVYPAVLNAAIELNLFEIIAKATTPHGSLMSSHEIAFKLPNQHPNLPNRLDRMLRLLASYSLLTSSTRTTQHGATETVYGLSQVGQYFVPDATSGNFASFATFLSCPALSPVWLNLKEAVIDADVDLFKKLHGVTTYQYMEKDLKMNQIFNKSMADLCAIDMNKILEVYTGFEGISTLVDIGGGSGQNLKMIISKYPLIKGINFDLPQVIENAPLLPGVEHVGGDMFARVPQADSMILKAVCHNWSDEKCLEILRNCHKALSPNGKVVVVEFIMPEEPEATKQSQLVSCLDNLMFITAGGKERTQKQYENLCKLAGFSNFQVACHASSGPGVMEFYK</sequence>
<dbReference type="Pfam" id="PF08100">
    <property type="entry name" value="Dimerisation"/>
    <property type="match status" value="1"/>
</dbReference>
<comment type="caution">
    <text evidence="7">The sequence shown here is derived from an EMBL/GenBank/DDBJ whole genome shotgun (WGS) entry which is preliminary data.</text>
</comment>
<evidence type="ECO:0000259" key="6">
    <source>
        <dbReference type="Pfam" id="PF08100"/>
    </source>
</evidence>
<dbReference type="FunFam" id="1.10.10.10:FF:000357">
    <property type="entry name" value="Caffeic acid 3-O-methyltransferase"/>
    <property type="match status" value="1"/>
</dbReference>
<dbReference type="InterPro" id="IPR016461">
    <property type="entry name" value="COMT-like"/>
</dbReference>
<dbReference type="Gene3D" id="1.10.10.10">
    <property type="entry name" value="Winged helix-like DNA-binding domain superfamily/Winged helix DNA-binding domain"/>
    <property type="match status" value="1"/>
</dbReference>
<dbReference type="InterPro" id="IPR036390">
    <property type="entry name" value="WH_DNA-bd_sf"/>
</dbReference>
<evidence type="ECO:0000256" key="4">
    <source>
        <dbReference type="PIRSR" id="PIRSR005739-1"/>
    </source>
</evidence>
<reference evidence="7 8" key="1">
    <citation type="submission" date="2024-01" db="EMBL/GenBank/DDBJ databases">
        <title>The genomes of 5 underutilized Papilionoideae crops provide insights into root nodulation and disease resistanc.</title>
        <authorList>
            <person name="Jiang F."/>
        </authorList>
    </citation>
    <scope>NUCLEOTIDE SEQUENCE [LARGE SCALE GENOMIC DNA]</scope>
    <source>
        <strain evidence="7">JINMINGXINNONG_FW02</strain>
        <tissue evidence="7">Leaves</tissue>
    </source>
</reference>
<dbReference type="Pfam" id="PF00891">
    <property type="entry name" value="Methyltransf_2"/>
    <property type="match status" value="1"/>
</dbReference>
<organism evidence="7 8">
    <name type="scientific">Phaseolus coccineus</name>
    <name type="common">Scarlet runner bean</name>
    <name type="synonym">Phaseolus multiflorus</name>
    <dbReference type="NCBI Taxonomy" id="3886"/>
    <lineage>
        <taxon>Eukaryota</taxon>
        <taxon>Viridiplantae</taxon>
        <taxon>Streptophyta</taxon>
        <taxon>Embryophyta</taxon>
        <taxon>Tracheophyta</taxon>
        <taxon>Spermatophyta</taxon>
        <taxon>Magnoliopsida</taxon>
        <taxon>eudicotyledons</taxon>
        <taxon>Gunneridae</taxon>
        <taxon>Pentapetalae</taxon>
        <taxon>rosids</taxon>
        <taxon>fabids</taxon>
        <taxon>Fabales</taxon>
        <taxon>Fabaceae</taxon>
        <taxon>Papilionoideae</taxon>
        <taxon>50 kb inversion clade</taxon>
        <taxon>NPAAA clade</taxon>
        <taxon>indigoferoid/millettioid clade</taxon>
        <taxon>Phaseoleae</taxon>
        <taxon>Phaseolus</taxon>
    </lineage>
</organism>
<dbReference type="GO" id="GO:0046983">
    <property type="term" value="F:protein dimerization activity"/>
    <property type="evidence" value="ECO:0007669"/>
    <property type="project" value="InterPro"/>
</dbReference>
<keyword evidence="8" id="KW-1185">Reference proteome</keyword>
<evidence type="ECO:0000259" key="5">
    <source>
        <dbReference type="Pfam" id="PF00891"/>
    </source>
</evidence>
<dbReference type="InterPro" id="IPR036388">
    <property type="entry name" value="WH-like_DNA-bd_sf"/>
</dbReference>
<dbReference type="AlphaFoldDB" id="A0AAN9MM75"/>
<evidence type="ECO:0000313" key="7">
    <source>
        <dbReference type="EMBL" id="KAK7357091.1"/>
    </source>
</evidence>
<dbReference type="SUPFAM" id="SSF46785">
    <property type="entry name" value="Winged helix' DNA-binding domain"/>
    <property type="match status" value="1"/>
</dbReference>
<dbReference type="GO" id="GO:0008171">
    <property type="term" value="F:O-methyltransferase activity"/>
    <property type="evidence" value="ECO:0007669"/>
    <property type="project" value="InterPro"/>
</dbReference>
<gene>
    <name evidence="7" type="ORF">VNO80_16374</name>
</gene>
<feature type="active site" description="Proton acceptor" evidence="4">
    <location>
        <position position="277"/>
    </location>
</feature>
<keyword evidence="2" id="KW-0808">Transferase</keyword>
<accession>A0AAN9MM75</accession>
<dbReference type="PROSITE" id="PS51683">
    <property type="entry name" value="SAM_OMT_II"/>
    <property type="match status" value="1"/>
</dbReference>
<dbReference type="InterPro" id="IPR012967">
    <property type="entry name" value="COMT_dimerisation"/>
</dbReference>
<keyword evidence="3" id="KW-0949">S-adenosyl-L-methionine</keyword>
<protein>
    <recommendedName>
        <fullName evidence="9">Isoliquiritigenin 2'-O-methyltransferase</fullName>
    </recommendedName>
</protein>
<feature type="domain" description="O-methyltransferase C-terminal" evidence="5">
    <location>
        <begin position="147"/>
        <end position="352"/>
    </location>
</feature>
<dbReference type="InterPro" id="IPR001077">
    <property type="entry name" value="COMT_C"/>
</dbReference>
<dbReference type="PIRSF" id="PIRSF005739">
    <property type="entry name" value="O-mtase"/>
    <property type="match status" value="1"/>
</dbReference>
<dbReference type="GO" id="GO:0008757">
    <property type="term" value="F:S-adenosylmethionine-dependent methyltransferase activity"/>
    <property type="evidence" value="ECO:0007669"/>
    <property type="project" value="UniProtKB-ARBA"/>
</dbReference>
<evidence type="ECO:0000256" key="3">
    <source>
        <dbReference type="ARBA" id="ARBA00022691"/>
    </source>
</evidence>
<dbReference type="Proteomes" id="UP001374584">
    <property type="component" value="Unassembled WGS sequence"/>
</dbReference>
<dbReference type="SUPFAM" id="SSF53335">
    <property type="entry name" value="S-adenosyl-L-methionine-dependent methyltransferases"/>
    <property type="match status" value="1"/>
</dbReference>
<evidence type="ECO:0000256" key="1">
    <source>
        <dbReference type="ARBA" id="ARBA00022603"/>
    </source>
</evidence>